<keyword evidence="3" id="KW-0813">Transport</keyword>
<keyword evidence="11" id="KW-1133">Transmembrane helix</keyword>
<keyword evidence="14" id="KW-1185">Reference proteome</keyword>
<feature type="domain" description="ABC transporter" evidence="12">
    <location>
        <begin position="514"/>
        <end position="748"/>
    </location>
</feature>
<evidence type="ECO:0000256" key="5">
    <source>
        <dbReference type="ARBA" id="ARBA00022741"/>
    </source>
</evidence>
<dbReference type="AlphaFoldDB" id="A0AA96V243"/>
<keyword evidence="8 11" id="KW-0472">Membrane</keyword>
<keyword evidence="7" id="KW-1278">Translocase</keyword>
<evidence type="ECO:0000256" key="3">
    <source>
        <dbReference type="ARBA" id="ARBA00022448"/>
    </source>
</evidence>
<name>A0AA96V243_9EURY</name>
<evidence type="ECO:0000313" key="14">
    <source>
        <dbReference type="Proteomes" id="UP001302978"/>
    </source>
</evidence>
<dbReference type="SUPFAM" id="SSF52540">
    <property type="entry name" value="P-loop containing nucleoside triphosphate hydrolases"/>
    <property type="match status" value="2"/>
</dbReference>
<protein>
    <submittedName>
        <fullName evidence="13">Vitamin B12 import ATP-binding protein BtuD</fullName>
    </submittedName>
</protein>
<dbReference type="InterPro" id="IPR017871">
    <property type="entry name" value="ABC_transporter-like_CS"/>
</dbReference>
<dbReference type="Proteomes" id="UP001302978">
    <property type="component" value="Chromosome"/>
</dbReference>
<evidence type="ECO:0000256" key="8">
    <source>
        <dbReference type="ARBA" id="ARBA00023136"/>
    </source>
</evidence>
<keyword evidence="6 13" id="KW-0067">ATP-binding</keyword>
<evidence type="ECO:0000256" key="2">
    <source>
        <dbReference type="ARBA" id="ARBA00005417"/>
    </source>
</evidence>
<evidence type="ECO:0000256" key="9">
    <source>
        <dbReference type="ARBA" id="ARBA00025157"/>
    </source>
</evidence>
<gene>
    <name evidence="13" type="primary">btuD_6</name>
    <name evidence="13" type="ORF">MmiHf6_09680</name>
</gene>
<feature type="transmembrane region" description="Helical" evidence="11">
    <location>
        <begin position="147"/>
        <end position="170"/>
    </location>
</feature>
<keyword evidence="4" id="KW-1003">Cell membrane</keyword>
<feature type="region of interest" description="Disordered" evidence="10">
    <location>
        <begin position="202"/>
        <end position="251"/>
    </location>
</feature>
<dbReference type="InterPro" id="IPR050095">
    <property type="entry name" value="ECF_ABC_transporter_ATP-bd"/>
</dbReference>
<dbReference type="Pfam" id="PF00005">
    <property type="entry name" value="ABC_tran"/>
    <property type="match status" value="2"/>
</dbReference>
<dbReference type="CDD" id="cd03225">
    <property type="entry name" value="ABC_cobalt_CbiO_domain1"/>
    <property type="match status" value="2"/>
</dbReference>
<dbReference type="SMART" id="SM00382">
    <property type="entry name" value="AAA"/>
    <property type="match status" value="2"/>
</dbReference>
<dbReference type="InterPro" id="IPR027417">
    <property type="entry name" value="P-loop_NTPase"/>
</dbReference>
<feature type="transmembrane region" description="Helical" evidence="11">
    <location>
        <begin position="101"/>
        <end position="127"/>
    </location>
</feature>
<evidence type="ECO:0000256" key="6">
    <source>
        <dbReference type="ARBA" id="ARBA00022840"/>
    </source>
</evidence>
<comment type="subcellular location">
    <subcellularLocation>
        <location evidence="1">Cell membrane</location>
    </subcellularLocation>
</comment>
<accession>A0AA96V243</accession>
<evidence type="ECO:0000256" key="10">
    <source>
        <dbReference type="SAM" id="MobiDB-lite"/>
    </source>
</evidence>
<dbReference type="PROSITE" id="PS50893">
    <property type="entry name" value="ABC_TRANSPORTER_2"/>
    <property type="match status" value="2"/>
</dbReference>
<dbReference type="Gene3D" id="3.40.50.300">
    <property type="entry name" value="P-loop containing nucleotide triphosphate hydrolases"/>
    <property type="match status" value="2"/>
</dbReference>
<dbReference type="InterPro" id="IPR003439">
    <property type="entry name" value="ABC_transporter-like_ATP-bd"/>
</dbReference>
<evidence type="ECO:0000256" key="1">
    <source>
        <dbReference type="ARBA" id="ARBA00004236"/>
    </source>
</evidence>
<comment type="function">
    <text evidence="9">Probably part of an ABC transporter complex. Responsible for energy coupling to the transport system.</text>
</comment>
<dbReference type="GeneID" id="85195510"/>
<dbReference type="PANTHER" id="PTHR43553:SF21">
    <property type="entry name" value="ABC TRANSPORTER ATP-BINDING PROTEIN MA_1418-RELATED"/>
    <property type="match status" value="1"/>
</dbReference>
<dbReference type="GO" id="GO:0043190">
    <property type="term" value="C:ATP-binding cassette (ABC) transporter complex"/>
    <property type="evidence" value="ECO:0007669"/>
    <property type="project" value="TreeGrafter"/>
</dbReference>
<feature type="transmembrane region" description="Helical" evidence="11">
    <location>
        <begin position="29"/>
        <end position="47"/>
    </location>
</feature>
<feature type="domain" description="ABC transporter" evidence="12">
    <location>
        <begin position="237"/>
        <end position="478"/>
    </location>
</feature>
<evidence type="ECO:0000313" key="13">
    <source>
        <dbReference type="EMBL" id="WNY23658.1"/>
    </source>
</evidence>
<dbReference type="PROSITE" id="PS00211">
    <property type="entry name" value="ABC_TRANSPORTER_1"/>
    <property type="match status" value="1"/>
</dbReference>
<evidence type="ECO:0000259" key="12">
    <source>
        <dbReference type="PROSITE" id="PS50893"/>
    </source>
</evidence>
<dbReference type="GO" id="GO:0042626">
    <property type="term" value="F:ATPase-coupled transmembrane transporter activity"/>
    <property type="evidence" value="ECO:0007669"/>
    <property type="project" value="TreeGrafter"/>
</dbReference>
<evidence type="ECO:0000256" key="4">
    <source>
        <dbReference type="ARBA" id="ARBA00022475"/>
    </source>
</evidence>
<keyword evidence="11" id="KW-0812">Transmembrane</keyword>
<dbReference type="KEGG" id="mehf:MmiHf6_09680"/>
<dbReference type="FunFam" id="3.40.50.300:FF:000224">
    <property type="entry name" value="Energy-coupling factor transporter ATP-binding protein EcfA"/>
    <property type="match status" value="1"/>
</dbReference>
<dbReference type="GO" id="GO:0005524">
    <property type="term" value="F:ATP binding"/>
    <property type="evidence" value="ECO:0007669"/>
    <property type="project" value="UniProtKB-KW"/>
</dbReference>
<evidence type="ECO:0000256" key="11">
    <source>
        <dbReference type="SAM" id="Phobius"/>
    </source>
</evidence>
<keyword evidence="5" id="KW-0547">Nucleotide-binding</keyword>
<sequence>MKSRDIALVGILLAAGAIARYISLFIPGAIVANLTIAFYCLAIILVVPKYKETLGIGLVAGIICAVFSHSVFPLGNLISEPIGAFVCLFVYKAIRNKTKLLSPVIATAIATPASGFSFIAITFLVMIAPSGASTATMISFVAPLVPIVLGATIVNAIIVQVIALPAMLLMQNAPTIEKTSHEKPADKDTIIGLENVSFTYNTGKSTGNSTGNTNGNSTGNSIGNNTGNSIGNNTGNNTESNTGKTDNIDTSKPALENVTLNIGKGEFVVVTGSSGSGKTTFCRTVTGIILHSYGGIVGGEITVMGKYADEYKDMEELSTVVGMVFDDADAQLIFTTVEEEIRTGLETRKLSNEEIENKLNDLYEMTNTCGIKDRAPHALSGGQKQRVAFAAALSKETPILVLDEATSELDKNARKRVYEVLKSLADSGKTIILVEHMVDETVDYATRQIRLENGKVVYDGAPVKDSAVIPNFERKESGMNEPEINEQGMSKQGMNEQEINEQEMNESRTKEPVASVKNLVHVYGNNLKALDDVSMDLYAGEIVAIVGENGSGKTTLIKHLNGLLRPTSGIIEIFNKNISEMRVPEIAKDVGLVFQNPDTMLFENTCRKEVEFGLKNIGKNESVAVSAAISKALAEVGLLEKENVNPHYLSRGERQRLALACVLAMNQSILILDEPTTGLDLKESFEIMELLMKIRNEGKTILMVTHSPKIAEIVADRIIEMSNGKITNVTCGGKSQTGEIIESTDIEIAEGD</sequence>
<dbReference type="EMBL" id="CP131059">
    <property type="protein sequence ID" value="WNY23658.1"/>
    <property type="molecule type" value="Genomic_DNA"/>
</dbReference>
<dbReference type="RefSeq" id="WP_316556798.1">
    <property type="nucleotide sequence ID" value="NZ_CP131059.1"/>
</dbReference>
<feature type="transmembrane region" description="Helical" evidence="11">
    <location>
        <begin position="54"/>
        <end position="72"/>
    </location>
</feature>
<dbReference type="GO" id="GO:0016887">
    <property type="term" value="F:ATP hydrolysis activity"/>
    <property type="evidence" value="ECO:0007669"/>
    <property type="project" value="InterPro"/>
</dbReference>
<dbReference type="NCBIfam" id="NF010167">
    <property type="entry name" value="PRK13648.1"/>
    <property type="match status" value="3"/>
</dbReference>
<dbReference type="InterPro" id="IPR003593">
    <property type="entry name" value="AAA+_ATPase"/>
</dbReference>
<comment type="similarity">
    <text evidence="2">Belongs to the ABC transporter superfamily.</text>
</comment>
<evidence type="ECO:0000256" key="7">
    <source>
        <dbReference type="ARBA" id="ARBA00022967"/>
    </source>
</evidence>
<dbReference type="PANTHER" id="PTHR43553">
    <property type="entry name" value="HEAVY METAL TRANSPORTER"/>
    <property type="match status" value="1"/>
</dbReference>
<dbReference type="InterPro" id="IPR015856">
    <property type="entry name" value="ABC_transpr_CbiO/EcfA_su"/>
</dbReference>
<feature type="compositionally biased region" description="Low complexity" evidence="10">
    <location>
        <begin position="202"/>
        <end position="245"/>
    </location>
</feature>
<proteinExistence type="inferred from homology"/>
<reference evidence="13 14" key="1">
    <citation type="submission" date="2023-07" db="EMBL/GenBank/DDBJ databases">
        <title>Closed genoem sequence of Methanomicrococcus sp. Hf6.</title>
        <authorList>
            <person name="Poehlein A."/>
            <person name="Protasov E."/>
            <person name="Platt K."/>
            <person name="Reeh H."/>
            <person name="Daniel R."/>
            <person name="Brune A."/>
        </authorList>
    </citation>
    <scope>NUCLEOTIDE SEQUENCE [LARGE SCALE GENOMIC DNA]</scope>
    <source>
        <strain evidence="13 14">Hf6</strain>
    </source>
</reference>
<organism evidence="13 14">
    <name type="scientific">Methanimicrococcus hongohii</name>
    <dbReference type="NCBI Taxonomy" id="3028295"/>
    <lineage>
        <taxon>Archaea</taxon>
        <taxon>Methanobacteriati</taxon>
        <taxon>Methanobacteriota</taxon>
        <taxon>Stenosarchaea group</taxon>
        <taxon>Methanomicrobia</taxon>
        <taxon>Methanosarcinales</taxon>
        <taxon>Methanosarcinaceae</taxon>
        <taxon>Methanimicrococcus</taxon>
    </lineage>
</organism>